<evidence type="ECO:0000256" key="1">
    <source>
        <dbReference type="ARBA" id="ARBA00005254"/>
    </source>
</evidence>
<dbReference type="Gene3D" id="1.10.12.10">
    <property type="entry name" value="Lyase 2-enoyl-coa Hydratase, Chain A, domain 2"/>
    <property type="match status" value="1"/>
</dbReference>
<dbReference type="AlphaFoldDB" id="A0A178M5Y6"/>
<proteinExistence type="inferred from homology"/>
<dbReference type="PANTHER" id="PTHR11941">
    <property type="entry name" value="ENOYL-COA HYDRATASE-RELATED"/>
    <property type="match status" value="1"/>
</dbReference>
<dbReference type="Proteomes" id="UP000078428">
    <property type="component" value="Unassembled WGS sequence"/>
</dbReference>
<dbReference type="CDD" id="cd06558">
    <property type="entry name" value="crotonase-like"/>
    <property type="match status" value="1"/>
</dbReference>
<dbReference type="OrthoDB" id="9795613at2"/>
<keyword evidence="4" id="KW-1185">Reference proteome</keyword>
<dbReference type="EMBL" id="LWQT01000131">
    <property type="protein sequence ID" value="OAN42968.1"/>
    <property type="molecule type" value="Genomic_DNA"/>
</dbReference>
<dbReference type="GO" id="GO:0016829">
    <property type="term" value="F:lyase activity"/>
    <property type="evidence" value="ECO:0007669"/>
    <property type="project" value="UniProtKB-KW"/>
</dbReference>
<evidence type="ECO:0000256" key="2">
    <source>
        <dbReference type="ARBA" id="ARBA00023239"/>
    </source>
</evidence>
<evidence type="ECO:0000313" key="3">
    <source>
        <dbReference type="EMBL" id="OAN42968.1"/>
    </source>
</evidence>
<protein>
    <submittedName>
        <fullName evidence="3">Enoyl-CoA hydratase</fullName>
    </submittedName>
</protein>
<reference evidence="3 4" key="1">
    <citation type="submission" date="2016-04" db="EMBL/GenBank/DDBJ databases">
        <title>Draft genome sequence of freshwater magnetotactic bacteria Magnetospirillum marisnigri SP-1 and Magnetospirillum moscoviense BB-1.</title>
        <authorList>
            <person name="Koziaeva V."/>
            <person name="Dziuba M.V."/>
            <person name="Ivanov T.M."/>
            <person name="Kuznetsov B."/>
            <person name="Grouzdev D.S."/>
        </authorList>
    </citation>
    <scope>NUCLEOTIDE SEQUENCE [LARGE SCALE GENOMIC DNA]</scope>
    <source>
        <strain evidence="3 4">SP-1</strain>
    </source>
</reference>
<dbReference type="SUPFAM" id="SSF52096">
    <property type="entry name" value="ClpP/crotonase"/>
    <property type="match status" value="1"/>
</dbReference>
<dbReference type="GO" id="GO:0006635">
    <property type="term" value="P:fatty acid beta-oxidation"/>
    <property type="evidence" value="ECO:0007669"/>
    <property type="project" value="TreeGrafter"/>
</dbReference>
<keyword evidence="2" id="KW-0456">Lyase</keyword>
<name>A0A178M5Y6_9PROT</name>
<evidence type="ECO:0000313" key="4">
    <source>
        <dbReference type="Proteomes" id="UP000078428"/>
    </source>
</evidence>
<comment type="similarity">
    <text evidence="1">Belongs to the enoyl-CoA hydratase/isomerase family.</text>
</comment>
<dbReference type="InterPro" id="IPR029045">
    <property type="entry name" value="ClpP/crotonase-like_dom_sf"/>
</dbReference>
<comment type="caution">
    <text evidence="3">The sequence shown here is derived from an EMBL/GenBank/DDBJ whole genome shotgun (WGS) entry which is preliminary data.</text>
</comment>
<dbReference type="RefSeq" id="WP_068495960.1">
    <property type="nucleotide sequence ID" value="NZ_LWQT01000131.1"/>
</dbReference>
<dbReference type="STRING" id="1285242.A6A04_09695"/>
<dbReference type="PANTHER" id="PTHR11941:SF54">
    <property type="entry name" value="ENOYL-COA HYDRATASE, MITOCHONDRIAL"/>
    <property type="match status" value="1"/>
</dbReference>
<organism evidence="3 4">
    <name type="scientific">Paramagnetospirillum marisnigri</name>
    <dbReference type="NCBI Taxonomy" id="1285242"/>
    <lineage>
        <taxon>Bacteria</taxon>
        <taxon>Pseudomonadati</taxon>
        <taxon>Pseudomonadota</taxon>
        <taxon>Alphaproteobacteria</taxon>
        <taxon>Rhodospirillales</taxon>
        <taxon>Magnetospirillaceae</taxon>
        <taxon>Paramagnetospirillum</taxon>
    </lineage>
</organism>
<gene>
    <name evidence="3" type="ORF">A6A04_09695</name>
</gene>
<dbReference type="Gene3D" id="3.90.226.10">
    <property type="entry name" value="2-enoyl-CoA Hydratase, Chain A, domain 1"/>
    <property type="match status" value="1"/>
</dbReference>
<sequence>MSDVIEFSREGAIATVTLNRPERMNALNLPMWRGLAEAFAAIAADKSIHVAVLRGAGDKAFAPGADIEEFDTHRANAEQAKAYDLVMRKALDAVRACPQPVVAAIYGPCVGGALELACCCDLRISAKSGKFGVPINKISVVMAYPELAAIRRVVGTAVALEILLEGRVFDAAEACAKGLVNRVVEDEAMEAEISATAKRIAQGAPLANRWHKAFISRLDDPRPISDAELDECYDFLATKDYAEGLAAFRAKRKPVFTAE</sequence>
<dbReference type="InterPro" id="IPR014748">
    <property type="entry name" value="Enoyl-CoA_hydra_C"/>
</dbReference>
<dbReference type="InterPro" id="IPR001753">
    <property type="entry name" value="Enoyl-CoA_hydra/iso"/>
</dbReference>
<accession>A0A178M5Y6</accession>
<dbReference type="Pfam" id="PF00378">
    <property type="entry name" value="ECH_1"/>
    <property type="match status" value="1"/>
</dbReference>